<dbReference type="EMBL" id="CAJJDO010000061">
    <property type="protein sequence ID" value="CAD8174759.1"/>
    <property type="molecule type" value="Genomic_DNA"/>
</dbReference>
<gene>
    <name evidence="1" type="ORF">PPENT_87.1.T0610267</name>
</gene>
<protein>
    <submittedName>
        <fullName evidence="1">Uncharacterized protein</fullName>
    </submittedName>
</protein>
<dbReference type="AlphaFoldDB" id="A0A8S1VFV8"/>
<name>A0A8S1VFV8_9CILI</name>
<organism evidence="1 2">
    <name type="scientific">Paramecium pentaurelia</name>
    <dbReference type="NCBI Taxonomy" id="43138"/>
    <lineage>
        <taxon>Eukaryota</taxon>
        <taxon>Sar</taxon>
        <taxon>Alveolata</taxon>
        <taxon>Ciliophora</taxon>
        <taxon>Intramacronucleata</taxon>
        <taxon>Oligohymenophorea</taxon>
        <taxon>Peniculida</taxon>
        <taxon>Parameciidae</taxon>
        <taxon>Paramecium</taxon>
    </lineage>
</organism>
<dbReference type="Proteomes" id="UP000689195">
    <property type="component" value="Unassembled WGS sequence"/>
</dbReference>
<sequence>MNFWIQIKEDYKFIQCREQEILENQDRLFQQTGKIRHGGVQVPDTLQKKSYQEFYQQIVQNYTI</sequence>
<evidence type="ECO:0000313" key="2">
    <source>
        <dbReference type="Proteomes" id="UP000689195"/>
    </source>
</evidence>
<keyword evidence="2" id="KW-1185">Reference proteome</keyword>
<reference evidence="1" key="1">
    <citation type="submission" date="2021-01" db="EMBL/GenBank/DDBJ databases">
        <authorList>
            <consortium name="Genoscope - CEA"/>
            <person name="William W."/>
        </authorList>
    </citation>
    <scope>NUCLEOTIDE SEQUENCE</scope>
</reference>
<comment type="caution">
    <text evidence="1">The sequence shown here is derived from an EMBL/GenBank/DDBJ whole genome shotgun (WGS) entry which is preliminary data.</text>
</comment>
<proteinExistence type="predicted"/>
<accession>A0A8S1VFV8</accession>
<evidence type="ECO:0000313" key="1">
    <source>
        <dbReference type="EMBL" id="CAD8174759.1"/>
    </source>
</evidence>